<dbReference type="SUPFAM" id="SSF50978">
    <property type="entry name" value="WD40 repeat-like"/>
    <property type="match status" value="1"/>
</dbReference>
<dbReference type="InterPro" id="IPR001680">
    <property type="entry name" value="WD40_rpt"/>
</dbReference>
<feature type="coiled-coil region" evidence="9">
    <location>
        <begin position="445"/>
        <end position="472"/>
    </location>
</feature>
<evidence type="ECO:0000256" key="9">
    <source>
        <dbReference type="SAM" id="Coils"/>
    </source>
</evidence>
<dbReference type="Gene3D" id="2.130.10.10">
    <property type="entry name" value="YVTN repeat-like/Quinoprotein amine dehydrogenase"/>
    <property type="match status" value="1"/>
</dbReference>
<evidence type="ECO:0000256" key="3">
    <source>
        <dbReference type="ARBA" id="ARBA00022552"/>
    </source>
</evidence>
<organism evidence="11 12">
    <name type="scientific">Mitosporidium daphniae</name>
    <dbReference type="NCBI Taxonomy" id="1485682"/>
    <lineage>
        <taxon>Eukaryota</taxon>
        <taxon>Fungi</taxon>
        <taxon>Fungi incertae sedis</taxon>
        <taxon>Microsporidia</taxon>
        <taxon>Mitosporidium</taxon>
    </lineage>
</organism>
<name>A0A098VPN8_9MICR</name>
<dbReference type="HOGENOM" id="CLU_022996_1_1_1"/>
<gene>
    <name evidence="11" type="ORF">DI09_49p180</name>
</gene>
<dbReference type="PROSITE" id="PS50082">
    <property type="entry name" value="WD_REPEATS_2"/>
    <property type="match status" value="1"/>
</dbReference>
<evidence type="ECO:0000259" key="10">
    <source>
        <dbReference type="SMART" id="SM01033"/>
    </source>
</evidence>
<dbReference type="GeneID" id="25260131"/>
<evidence type="ECO:0000313" key="11">
    <source>
        <dbReference type="EMBL" id="KGG50988.1"/>
    </source>
</evidence>
<dbReference type="GO" id="GO:0000462">
    <property type="term" value="P:maturation of SSU-rRNA from tricistronic rRNA transcript (SSU-rRNA, 5.8S rRNA, LSU-rRNA)"/>
    <property type="evidence" value="ECO:0007669"/>
    <property type="project" value="TreeGrafter"/>
</dbReference>
<feature type="repeat" description="WD" evidence="8">
    <location>
        <begin position="250"/>
        <end position="284"/>
    </location>
</feature>
<evidence type="ECO:0000256" key="6">
    <source>
        <dbReference type="ARBA" id="ARBA00023242"/>
    </source>
</evidence>
<evidence type="ECO:0000256" key="1">
    <source>
        <dbReference type="ARBA" id="ARBA00004099"/>
    </source>
</evidence>
<dbReference type="RefSeq" id="XP_013237415.1">
    <property type="nucleotide sequence ID" value="XM_013381961.1"/>
</dbReference>
<dbReference type="PANTHER" id="PTHR14085">
    <property type="entry name" value="WD-REPEAT PROTEIN BING4"/>
    <property type="match status" value="1"/>
</dbReference>
<dbReference type="InterPro" id="IPR040315">
    <property type="entry name" value="WDR46/Utp7"/>
</dbReference>
<dbReference type="GO" id="GO:0030686">
    <property type="term" value="C:90S preribosome"/>
    <property type="evidence" value="ECO:0007669"/>
    <property type="project" value="TreeGrafter"/>
</dbReference>
<comment type="caution">
    <text evidence="11">The sequence shown here is derived from an EMBL/GenBank/DDBJ whole genome shotgun (WGS) entry which is preliminary data.</text>
</comment>
<evidence type="ECO:0000256" key="4">
    <source>
        <dbReference type="ARBA" id="ARBA00022574"/>
    </source>
</evidence>
<evidence type="ECO:0000256" key="5">
    <source>
        <dbReference type="ARBA" id="ARBA00022737"/>
    </source>
</evidence>
<dbReference type="VEuPathDB" id="MicrosporidiaDB:DI09_49p180"/>
<evidence type="ECO:0000256" key="2">
    <source>
        <dbReference type="ARBA" id="ARBA00004604"/>
    </source>
</evidence>
<evidence type="ECO:0000256" key="8">
    <source>
        <dbReference type="PROSITE-ProRule" id="PRU00221"/>
    </source>
</evidence>
<sequence>MLSSKEIRQVKDKKVKSILKRSQQQLSEATFLKKKLQEYLQPPRAGFIQVEGPFEDSIKVTQHEIKQEVPISASYKAFNLALNDGPYSTSYTRNGRYLAIGGSTGHIAAFDWKQGKLVCEINVEEPIYDIKWLHNENLLAAAQKKQVFLYNSSGVEVHSLKEHTDATCLDFLPYHLLLVSGSRSGIIRYQDISTGKIAAEWPTKLGPIQALTQNPSSAIMHLGHASGTVTFWCPSTNGPLVKMLCGKGPISSIAINQGGTVMATSSADTTVKLWDLRTYKLLEEYKTPLSPTSLGISQTGLLTATFGSSVLIWKDSWKEKQSKPYMKHVVKGSPVHKATFCPFDDVLCVSHSSGIDSILVPGAGEAYFDSMEINPFENKRQRQEGEIKQLLEKLQPDMISLNTESIGQLRKDRTISINPADRDLTEEQLATKREFRKKRGVNKYLNKQKNVLDAKKQLIKEKIEQQEALNAQASSSIHGMPILDRFKRSR</sequence>
<comment type="subcellular location">
    <subcellularLocation>
        <location evidence="2">Nucleus</location>
        <location evidence="2">Nucleolus</location>
    </subcellularLocation>
</comment>
<keyword evidence="12" id="KW-1185">Reference proteome</keyword>
<dbReference type="Pfam" id="PF08149">
    <property type="entry name" value="BING4CT"/>
    <property type="match status" value="1"/>
</dbReference>
<evidence type="ECO:0000313" key="12">
    <source>
        <dbReference type="Proteomes" id="UP000029725"/>
    </source>
</evidence>
<dbReference type="EMBL" id="JMKJ01000443">
    <property type="protein sequence ID" value="KGG50988.1"/>
    <property type="molecule type" value="Genomic_DNA"/>
</dbReference>
<accession>A0A098VPN8</accession>
<comment type="function">
    <text evidence="1">Involved in nucleolar processing of pre-18S ribosomal RNA.</text>
</comment>
<evidence type="ECO:0000256" key="7">
    <source>
        <dbReference type="ARBA" id="ARBA00076453"/>
    </source>
</evidence>
<keyword evidence="3" id="KW-0698">rRNA processing</keyword>
<dbReference type="InterPro" id="IPR012952">
    <property type="entry name" value="BING4_C_dom"/>
</dbReference>
<proteinExistence type="predicted"/>
<feature type="domain" description="BING4 C-terminal" evidence="10">
    <location>
        <begin position="324"/>
        <end position="403"/>
    </location>
</feature>
<dbReference type="PROSITE" id="PS50294">
    <property type="entry name" value="WD_REPEATS_REGION"/>
    <property type="match status" value="1"/>
</dbReference>
<dbReference type="SMART" id="SM01033">
    <property type="entry name" value="BING4CT"/>
    <property type="match status" value="1"/>
</dbReference>
<dbReference type="PROSITE" id="PS00678">
    <property type="entry name" value="WD_REPEATS_1"/>
    <property type="match status" value="1"/>
</dbReference>
<dbReference type="InterPro" id="IPR019775">
    <property type="entry name" value="WD40_repeat_CS"/>
</dbReference>
<dbReference type="GO" id="GO:0032040">
    <property type="term" value="C:small-subunit processome"/>
    <property type="evidence" value="ECO:0007669"/>
    <property type="project" value="TreeGrafter"/>
</dbReference>
<dbReference type="FunFam" id="2.130.10.10:FF:000378">
    <property type="entry name" value="U3 small nucleolar RNA-associated protein 7"/>
    <property type="match status" value="1"/>
</dbReference>
<protein>
    <recommendedName>
        <fullName evidence="7">U three protein 7</fullName>
    </recommendedName>
</protein>
<dbReference type="PANTHER" id="PTHR14085:SF3">
    <property type="entry name" value="WD REPEAT-CONTAINING PROTEIN 46"/>
    <property type="match status" value="1"/>
</dbReference>
<dbReference type="OrthoDB" id="10251154at2759"/>
<dbReference type="Proteomes" id="UP000029725">
    <property type="component" value="Unassembled WGS sequence"/>
</dbReference>
<reference evidence="11 12" key="1">
    <citation type="submission" date="2014-04" db="EMBL/GenBank/DDBJ databases">
        <title>A new species of microsporidia sheds light on the evolution of extreme parasitism.</title>
        <authorList>
            <person name="Haag K.L."/>
            <person name="James T.Y."/>
            <person name="Larsson R."/>
            <person name="Schaer T.M."/>
            <person name="Refardt D."/>
            <person name="Pombert J.-F."/>
            <person name="Ebert D."/>
        </authorList>
    </citation>
    <scope>NUCLEOTIDE SEQUENCE [LARGE SCALE GENOMIC DNA]</scope>
    <source>
        <strain evidence="11 12">UGP3</strain>
        <tissue evidence="11">Spores</tissue>
    </source>
</reference>
<keyword evidence="4 8" id="KW-0853">WD repeat</keyword>
<keyword evidence="6" id="KW-0539">Nucleus</keyword>
<dbReference type="SMART" id="SM00320">
    <property type="entry name" value="WD40"/>
    <property type="match status" value="6"/>
</dbReference>
<keyword evidence="9" id="KW-0175">Coiled coil</keyword>
<dbReference type="InterPro" id="IPR015943">
    <property type="entry name" value="WD40/YVTN_repeat-like_dom_sf"/>
</dbReference>
<dbReference type="AlphaFoldDB" id="A0A098VPN8"/>
<keyword evidence="5" id="KW-0677">Repeat</keyword>
<dbReference type="Pfam" id="PF00400">
    <property type="entry name" value="WD40"/>
    <property type="match status" value="2"/>
</dbReference>
<dbReference type="InterPro" id="IPR036322">
    <property type="entry name" value="WD40_repeat_dom_sf"/>
</dbReference>